<sequence length="223" mass="24542">MITKQLVYLKGAKEGLILHLDDQCGYDELIHAIQNRFMEGHIDEQVEIQISTGNRYCTNAQMTEILNEVEKALKVRVSKVRSDVVTIEELNQRLSESQSSTYIGIVRSGQMVEATGDLIVIGDVNPNARVQAGGSIYVLGKLKGMAHAGKDGDSNAVIGASFLSATHLSIGEVRETMTNERKELSEMPEMSCAYLNDEGDISVKRLQEIRIIRPELATFKGGS</sequence>
<comment type="similarity">
    <text evidence="1 6">Belongs to the MinC family.</text>
</comment>
<dbReference type="Pfam" id="PF22642">
    <property type="entry name" value="MinC_N_1"/>
    <property type="match status" value="1"/>
</dbReference>
<evidence type="ECO:0000256" key="4">
    <source>
        <dbReference type="ARBA" id="ARBA00023306"/>
    </source>
</evidence>
<dbReference type="OrthoDB" id="9790810at2"/>
<organism evidence="9 11">
    <name type="scientific">Kurthia zopfii</name>
    <dbReference type="NCBI Taxonomy" id="1650"/>
    <lineage>
        <taxon>Bacteria</taxon>
        <taxon>Bacillati</taxon>
        <taxon>Bacillota</taxon>
        <taxon>Bacilli</taxon>
        <taxon>Bacillales</taxon>
        <taxon>Caryophanaceae</taxon>
        <taxon>Kurthia</taxon>
    </lineage>
</organism>
<accession>A0A8B4QBT2</accession>
<evidence type="ECO:0000313" key="9">
    <source>
        <dbReference type="EMBL" id="STX10169.1"/>
    </source>
</evidence>
<dbReference type="Proteomes" id="UP000254330">
    <property type="component" value="Unassembled WGS sequence"/>
</dbReference>
<dbReference type="InterPro" id="IPR016098">
    <property type="entry name" value="CAP/MinC_C"/>
</dbReference>
<evidence type="ECO:0000259" key="7">
    <source>
        <dbReference type="Pfam" id="PF03775"/>
    </source>
</evidence>
<feature type="domain" description="Septum formation inhibitor MinC C-terminal" evidence="7">
    <location>
        <begin position="105"/>
        <end position="201"/>
    </location>
</feature>
<dbReference type="PANTHER" id="PTHR34108:SF1">
    <property type="entry name" value="SEPTUM SITE-DETERMINING PROTEIN MINC"/>
    <property type="match status" value="1"/>
</dbReference>
<keyword evidence="2 6" id="KW-0132">Cell division</keyword>
<name>A0A8B4QBT2_9BACL</name>
<dbReference type="EMBL" id="UGNP01000001">
    <property type="protein sequence ID" value="STX10169.1"/>
    <property type="molecule type" value="Genomic_DNA"/>
</dbReference>
<comment type="caution">
    <text evidence="9">The sequence shown here is derived from an EMBL/GenBank/DDBJ whole genome shotgun (WGS) entry which is preliminary data.</text>
</comment>
<dbReference type="Gene3D" id="2.160.20.70">
    <property type="match status" value="1"/>
</dbReference>
<keyword evidence="4 6" id="KW-0131">Cell cycle</keyword>
<dbReference type="EMBL" id="SNZG01000001">
    <property type="protein sequence ID" value="TDR44225.1"/>
    <property type="molecule type" value="Genomic_DNA"/>
</dbReference>
<evidence type="ECO:0000259" key="8">
    <source>
        <dbReference type="Pfam" id="PF22642"/>
    </source>
</evidence>
<evidence type="ECO:0000313" key="10">
    <source>
        <dbReference type="EMBL" id="TDR44225.1"/>
    </source>
</evidence>
<keyword evidence="12" id="KW-1185">Reference proteome</keyword>
<dbReference type="Gene3D" id="3.30.160.540">
    <property type="match status" value="1"/>
</dbReference>
<evidence type="ECO:0000256" key="1">
    <source>
        <dbReference type="ARBA" id="ARBA00006291"/>
    </source>
</evidence>
<evidence type="ECO:0000313" key="11">
    <source>
        <dbReference type="Proteomes" id="UP000254330"/>
    </source>
</evidence>
<proteinExistence type="inferred from homology"/>
<dbReference type="InterPro" id="IPR055219">
    <property type="entry name" value="MinC_N_1"/>
</dbReference>
<dbReference type="GO" id="GO:0000917">
    <property type="term" value="P:division septum assembly"/>
    <property type="evidence" value="ECO:0007669"/>
    <property type="project" value="UniProtKB-KW"/>
</dbReference>
<keyword evidence="3 6" id="KW-0717">Septation</keyword>
<gene>
    <name evidence="6 9" type="primary">minC</name>
    <name evidence="10" type="ORF">DFR61_10162</name>
    <name evidence="9" type="ORF">NCTC10597_01883</name>
</gene>
<evidence type="ECO:0000256" key="2">
    <source>
        <dbReference type="ARBA" id="ARBA00022618"/>
    </source>
</evidence>
<dbReference type="InterPro" id="IPR005526">
    <property type="entry name" value="Septum_form_inhib_MinC_C"/>
</dbReference>
<dbReference type="AlphaFoldDB" id="A0A8B4QBT2"/>
<dbReference type="Pfam" id="PF03775">
    <property type="entry name" value="MinC_C"/>
    <property type="match status" value="1"/>
</dbReference>
<dbReference type="SUPFAM" id="SSF63848">
    <property type="entry name" value="Cell-division inhibitor MinC, C-terminal domain"/>
    <property type="match status" value="1"/>
</dbReference>
<evidence type="ECO:0000256" key="3">
    <source>
        <dbReference type="ARBA" id="ARBA00023210"/>
    </source>
</evidence>
<dbReference type="Proteomes" id="UP000294641">
    <property type="component" value="Unassembled WGS sequence"/>
</dbReference>
<comment type="function">
    <text evidence="6">Cell division inhibitor that blocks the formation of polar Z ring septums. Rapidly oscillates between the poles of the cell to destabilize FtsZ filaments that have formed before they mature into polar Z rings. Prevents FtsZ polymerization.</text>
</comment>
<comment type="subunit">
    <text evidence="5 6">Interacts with MinD and FtsZ.</text>
</comment>
<evidence type="ECO:0000256" key="6">
    <source>
        <dbReference type="HAMAP-Rule" id="MF_00267"/>
    </source>
</evidence>
<dbReference type="HAMAP" id="MF_00267">
    <property type="entry name" value="MinC"/>
    <property type="match status" value="1"/>
</dbReference>
<dbReference type="GO" id="GO:0000902">
    <property type="term" value="P:cell morphogenesis"/>
    <property type="evidence" value="ECO:0007669"/>
    <property type="project" value="InterPro"/>
</dbReference>
<protein>
    <recommendedName>
        <fullName evidence="6">Probable septum site-determining protein MinC</fullName>
    </recommendedName>
</protein>
<feature type="domain" description="Septum site-determining protein MinC N-terminal" evidence="8">
    <location>
        <begin position="7"/>
        <end position="79"/>
    </location>
</feature>
<reference evidence="9 11" key="1">
    <citation type="submission" date="2018-06" db="EMBL/GenBank/DDBJ databases">
        <authorList>
            <consortium name="Pathogen Informatics"/>
            <person name="Doyle S."/>
        </authorList>
    </citation>
    <scope>NUCLEOTIDE SEQUENCE [LARGE SCALE GENOMIC DNA]</scope>
    <source>
        <strain evidence="9 11">NCTC10597</strain>
    </source>
</reference>
<dbReference type="InterPro" id="IPR036145">
    <property type="entry name" value="MinC_C_sf"/>
</dbReference>
<reference evidence="10 12" key="2">
    <citation type="submission" date="2019-03" db="EMBL/GenBank/DDBJ databases">
        <title>Genomic Encyclopedia of Type Strains, Phase IV (KMG-IV): sequencing the most valuable type-strain genomes for metagenomic binning, comparative biology and taxonomic classification.</title>
        <authorList>
            <person name="Goeker M."/>
        </authorList>
    </citation>
    <scope>NUCLEOTIDE SEQUENCE [LARGE SCALE GENOMIC DNA]</scope>
    <source>
        <strain evidence="10 12">DSM 20580</strain>
    </source>
</reference>
<dbReference type="InterPro" id="IPR013033">
    <property type="entry name" value="MinC"/>
</dbReference>
<dbReference type="PANTHER" id="PTHR34108">
    <property type="entry name" value="SEPTUM SITE-DETERMINING PROTEIN MINC"/>
    <property type="match status" value="1"/>
</dbReference>
<evidence type="ECO:0000256" key="5">
    <source>
        <dbReference type="ARBA" id="ARBA00046874"/>
    </source>
</evidence>
<evidence type="ECO:0000313" key="12">
    <source>
        <dbReference type="Proteomes" id="UP000294641"/>
    </source>
</evidence>
<dbReference type="GO" id="GO:1901891">
    <property type="term" value="P:regulation of cell septum assembly"/>
    <property type="evidence" value="ECO:0007669"/>
    <property type="project" value="InterPro"/>
</dbReference>